<dbReference type="EMBL" id="DSVL01000096">
    <property type="protein sequence ID" value="HFH28502.1"/>
    <property type="molecule type" value="Genomic_DNA"/>
</dbReference>
<comment type="caution">
    <text evidence="1">The sequence shown here is derived from an EMBL/GenBank/DDBJ whole genome shotgun (WGS) entry which is preliminary data.</text>
</comment>
<dbReference type="GO" id="GO:0016301">
    <property type="term" value="F:kinase activity"/>
    <property type="evidence" value="ECO:0007669"/>
    <property type="project" value="UniProtKB-KW"/>
</dbReference>
<name>A0A7C3I5M5_9SPIR</name>
<dbReference type="InterPro" id="IPR027417">
    <property type="entry name" value="P-loop_NTPase"/>
</dbReference>
<organism evidence="1">
    <name type="scientific">Gracilinema caldarium</name>
    <dbReference type="NCBI Taxonomy" id="215591"/>
    <lineage>
        <taxon>Bacteria</taxon>
        <taxon>Pseudomonadati</taxon>
        <taxon>Spirochaetota</taxon>
        <taxon>Spirochaetia</taxon>
        <taxon>Spirochaetales</taxon>
        <taxon>Breznakiellaceae</taxon>
        <taxon>Gracilinema</taxon>
    </lineage>
</organism>
<dbReference type="Gene3D" id="3.40.50.300">
    <property type="entry name" value="P-loop containing nucleotide triphosphate hydrolases"/>
    <property type="match status" value="1"/>
</dbReference>
<accession>A0A7C3I5M5</accession>
<proteinExistence type="predicted"/>
<keyword evidence="1" id="KW-0808">Transferase</keyword>
<evidence type="ECO:0000313" key="1">
    <source>
        <dbReference type="EMBL" id="HFH28502.1"/>
    </source>
</evidence>
<reference evidence="1" key="1">
    <citation type="journal article" date="2020" name="mSystems">
        <title>Genome- and Community-Level Interaction Insights into Carbon Utilization and Element Cycling Functions of Hydrothermarchaeota in Hydrothermal Sediment.</title>
        <authorList>
            <person name="Zhou Z."/>
            <person name="Liu Y."/>
            <person name="Xu W."/>
            <person name="Pan J."/>
            <person name="Luo Z.H."/>
            <person name="Li M."/>
        </authorList>
    </citation>
    <scope>NUCLEOTIDE SEQUENCE [LARGE SCALE GENOMIC DNA]</scope>
    <source>
        <strain evidence="1">SpSt-503</strain>
    </source>
</reference>
<gene>
    <name evidence="1" type="ORF">ENS59_03190</name>
</gene>
<protein>
    <submittedName>
        <fullName evidence="1">Cytidylate kinase-like family protein</fullName>
    </submittedName>
</protein>
<dbReference type="AlphaFoldDB" id="A0A7C3I5M5"/>
<sequence>MAVLTISRDIGSGGLELAHRTAVLTNYRIADKFVIEHIMREYGFVDFDKSYESSGSFFSAEEELTERTLSFLEQVIRAIAKTDNCIIVGRGGFAPLTGFTDILHVRVTAPFSVRVDRVMRENNIANRSDAEQLVNRKDKARRGFLARYYGMRWEDASPFDMVVDTDTFKIEALAHLLADTLDQLKGKRISPPSVKDIVVDPILLEVAQKKLAETFETDKDL</sequence>
<keyword evidence="1" id="KW-0418">Kinase</keyword>
<dbReference type="Pfam" id="PF13189">
    <property type="entry name" value="Cytidylate_kin2"/>
    <property type="match status" value="1"/>
</dbReference>